<reference evidence="3 4" key="1">
    <citation type="submission" date="2019-02" db="EMBL/GenBank/DDBJ databases">
        <title>Deep-cultivation of Planctomycetes and their phenomic and genomic characterization uncovers novel biology.</title>
        <authorList>
            <person name="Wiegand S."/>
            <person name="Jogler M."/>
            <person name="Boedeker C."/>
            <person name="Pinto D."/>
            <person name="Vollmers J."/>
            <person name="Rivas-Marin E."/>
            <person name="Kohn T."/>
            <person name="Peeters S.H."/>
            <person name="Heuer A."/>
            <person name="Rast P."/>
            <person name="Oberbeckmann S."/>
            <person name="Bunk B."/>
            <person name="Jeske O."/>
            <person name="Meyerdierks A."/>
            <person name="Storesund J.E."/>
            <person name="Kallscheuer N."/>
            <person name="Luecker S."/>
            <person name="Lage O.M."/>
            <person name="Pohl T."/>
            <person name="Merkel B.J."/>
            <person name="Hornburger P."/>
            <person name="Mueller R.-W."/>
            <person name="Bruemmer F."/>
            <person name="Labrenz M."/>
            <person name="Spormann A.M."/>
            <person name="Op Den Camp H."/>
            <person name="Overmann J."/>
            <person name="Amann R."/>
            <person name="Jetten M.S.M."/>
            <person name="Mascher T."/>
            <person name="Medema M.H."/>
            <person name="Devos D.P."/>
            <person name="Kaster A.-K."/>
            <person name="Ovreas L."/>
            <person name="Rohde M."/>
            <person name="Galperin M.Y."/>
            <person name="Jogler C."/>
        </authorList>
    </citation>
    <scope>NUCLEOTIDE SEQUENCE [LARGE SCALE GENOMIC DNA]</scope>
    <source>
        <strain evidence="3 4">Poly51</strain>
    </source>
</reference>
<feature type="transmembrane region" description="Helical" evidence="1">
    <location>
        <begin position="447"/>
        <end position="465"/>
    </location>
</feature>
<accession>A0A5C6EYD0</accession>
<evidence type="ECO:0000259" key="2">
    <source>
        <dbReference type="SMART" id="SM00900"/>
    </source>
</evidence>
<feature type="domain" description="FMN-binding" evidence="2">
    <location>
        <begin position="217"/>
        <end position="304"/>
    </location>
</feature>
<dbReference type="Pfam" id="PF04205">
    <property type="entry name" value="FMN_bind"/>
    <property type="match status" value="2"/>
</dbReference>
<dbReference type="InterPro" id="IPR017896">
    <property type="entry name" value="4Fe4S_Fe-S-bd"/>
</dbReference>
<keyword evidence="4" id="KW-1185">Reference proteome</keyword>
<sequence length="548" mass="59257">MKSASASNQRWRRFTHPVRLASVVALLWLIPSPASKPIDATDPPRLAEIRAMLGDAGILVGDVDANGMWQLKDGSGASHGSLARTLPAAKKIVGYRGPTEAMMVFDADLQITAVGLLHSADTTEHVDAVRASADFFRQFIGWGWGGRGSENRIDGVSGATLTSMALAQGIVKRIGGDRPSLIFPDDVSDAERAKWSDDSDSSQDLVRTGPYTDNIIGYQGPTELLMTLDADQRVVSMGIRTSFDNEPYVDYVRTERSFWKRFTGRTIDDLATMDPMAEGIEGVSGATMTSLAVADTVVAAANEIVQRGADESSDATAVAVRWTIADVITIATILAAALFRRLQWFRSTVGRKVWLLSVLIVIGLWAGNLISMALIAGWSAQGIAWRLAPGLASIVVVAFLVPPLTKANPYCNHLCPHGALQQLVKPTPKSRRRVSFPVGLTRWMRRLPGLTLVAGYLALIASPSIDLASWEPFHAYLFRIAGWSSIAFALMTLAASSFIPMAYCRMGCPTGRLIDYVRLSATSHRFQRSDAIVVAMLIVAVAASVSRL</sequence>
<protein>
    <submittedName>
        <fullName evidence="3">Electron transport complex subunit RsxG</fullName>
    </submittedName>
</protein>
<feature type="transmembrane region" description="Helical" evidence="1">
    <location>
        <begin position="383"/>
        <end position="401"/>
    </location>
</feature>
<dbReference type="EMBL" id="SJPW01000004">
    <property type="protein sequence ID" value="TWU54643.1"/>
    <property type="molecule type" value="Genomic_DNA"/>
</dbReference>
<proteinExistence type="predicted"/>
<keyword evidence="1" id="KW-0812">Transmembrane</keyword>
<dbReference type="GO" id="GO:0010181">
    <property type="term" value="F:FMN binding"/>
    <property type="evidence" value="ECO:0007669"/>
    <property type="project" value="InterPro"/>
</dbReference>
<dbReference type="GO" id="GO:0016020">
    <property type="term" value="C:membrane"/>
    <property type="evidence" value="ECO:0007669"/>
    <property type="project" value="InterPro"/>
</dbReference>
<evidence type="ECO:0000313" key="4">
    <source>
        <dbReference type="Proteomes" id="UP000318288"/>
    </source>
</evidence>
<evidence type="ECO:0000256" key="1">
    <source>
        <dbReference type="SAM" id="Phobius"/>
    </source>
</evidence>
<dbReference type="SMART" id="SM00900">
    <property type="entry name" value="FMN_bind"/>
    <property type="match status" value="2"/>
</dbReference>
<feature type="domain" description="FMN-binding" evidence="2">
    <location>
        <begin position="94"/>
        <end position="177"/>
    </location>
</feature>
<dbReference type="OrthoDB" id="235065at2"/>
<dbReference type="InterPro" id="IPR007329">
    <property type="entry name" value="FMN-bd"/>
</dbReference>
<dbReference type="Pfam" id="PF12801">
    <property type="entry name" value="Fer4_5"/>
    <property type="match status" value="2"/>
</dbReference>
<keyword evidence="1" id="KW-1133">Transmembrane helix</keyword>
<evidence type="ECO:0000313" key="3">
    <source>
        <dbReference type="EMBL" id="TWU54643.1"/>
    </source>
</evidence>
<dbReference type="Proteomes" id="UP000318288">
    <property type="component" value="Unassembled WGS sequence"/>
</dbReference>
<dbReference type="RefSeq" id="WP_146458822.1">
    <property type="nucleotide sequence ID" value="NZ_SJPW01000004.1"/>
</dbReference>
<gene>
    <name evidence="3" type="primary">rsxG</name>
    <name evidence="3" type="ORF">Poly51_33620</name>
</gene>
<name>A0A5C6EYD0_9BACT</name>
<feature type="transmembrane region" description="Helical" evidence="1">
    <location>
        <begin position="485"/>
        <end position="508"/>
    </location>
</feature>
<feature type="transmembrane region" description="Helical" evidence="1">
    <location>
        <begin position="322"/>
        <end position="342"/>
    </location>
</feature>
<dbReference type="AlphaFoldDB" id="A0A5C6EYD0"/>
<organism evidence="3 4">
    <name type="scientific">Rubripirellula tenax</name>
    <dbReference type="NCBI Taxonomy" id="2528015"/>
    <lineage>
        <taxon>Bacteria</taxon>
        <taxon>Pseudomonadati</taxon>
        <taxon>Planctomycetota</taxon>
        <taxon>Planctomycetia</taxon>
        <taxon>Pirellulales</taxon>
        <taxon>Pirellulaceae</taxon>
        <taxon>Rubripirellula</taxon>
    </lineage>
</organism>
<keyword evidence="1" id="KW-0472">Membrane</keyword>
<comment type="caution">
    <text evidence="3">The sequence shown here is derived from an EMBL/GenBank/DDBJ whole genome shotgun (WGS) entry which is preliminary data.</text>
</comment>
<feature type="transmembrane region" description="Helical" evidence="1">
    <location>
        <begin position="354"/>
        <end position="377"/>
    </location>
</feature>